<sequence>MDQATNNDLGRSTESKVECARQWFVLNPLIYMISRGRKGRRQDPNYRESRKGEVEFCKEDNTDALIGCKNKTQRFTH</sequence>
<dbReference type="Proteomes" id="UP001295469">
    <property type="component" value="Chromosome C01"/>
</dbReference>
<name>A0A816R993_BRANA</name>
<organism evidence="1">
    <name type="scientific">Brassica napus</name>
    <name type="common">Rape</name>
    <dbReference type="NCBI Taxonomy" id="3708"/>
    <lineage>
        <taxon>Eukaryota</taxon>
        <taxon>Viridiplantae</taxon>
        <taxon>Streptophyta</taxon>
        <taxon>Embryophyta</taxon>
        <taxon>Tracheophyta</taxon>
        <taxon>Spermatophyta</taxon>
        <taxon>Magnoliopsida</taxon>
        <taxon>eudicotyledons</taxon>
        <taxon>Gunneridae</taxon>
        <taxon>Pentapetalae</taxon>
        <taxon>rosids</taxon>
        <taxon>malvids</taxon>
        <taxon>Brassicales</taxon>
        <taxon>Brassicaceae</taxon>
        <taxon>Brassiceae</taxon>
        <taxon>Brassica</taxon>
    </lineage>
</organism>
<dbReference type="EMBL" id="HG994365">
    <property type="protein sequence ID" value="CAF2069782.1"/>
    <property type="molecule type" value="Genomic_DNA"/>
</dbReference>
<gene>
    <name evidence="1" type="ORF">DARMORV10_C01P13120.1</name>
</gene>
<reference evidence="1" key="1">
    <citation type="submission" date="2021-01" db="EMBL/GenBank/DDBJ databases">
        <authorList>
            <consortium name="Genoscope - CEA"/>
            <person name="William W."/>
        </authorList>
    </citation>
    <scope>NUCLEOTIDE SEQUENCE</scope>
</reference>
<evidence type="ECO:0000313" key="1">
    <source>
        <dbReference type="EMBL" id="CAF2069782.1"/>
    </source>
</evidence>
<accession>A0A816R993</accession>
<protein>
    <submittedName>
        <fullName evidence="1">(rape) hypothetical protein</fullName>
    </submittedName>
</protein>
<proteinExistence type="predicted"/>
<dbReference type="AlphaFoldDB" id="A0A816R993"/>